<proteinExistence type="predicted"/>
<evidence type="ECO:0000313" key="2">
    <source>
        <dbReference type="EMBL" id="VAW34648.1"/>
    </source>
</evidence>
<accession>A0A3B0UUC6</accession>
<gene>
    <name evidence="2" type="ORF">MNBD_DELTA02-355</name>
</gene>
<reference evidence="2" key="1">
    <citation type="submission" date="2018-06" db="EMBL/GenBank/DDBJ databases">
        <authorList>
            <person name="Zhirakovskaya E."/>
        </authorList>
    </citation>
    <scope>NUCLEOTIDE SEQUENCE</scope>
</reference>
<feature type="coiled-coil region" evidence="1">
    <location>
        <begin position="29"/>
        <end position="56"/>
    </location>
</feature>
<dbReference type="Gene3D" id="2.40.160.10">
    <property type="entry name" value="Porin"/>
    <property type="match status" value="1"/>
</dbReference>
<protein>
    <recommendedName>
        <fullName evidence="3">Zinc-regulated TonB-dependent outer membrane receptor</fullName>
    </recommendedName>
</protein>
<dbReference type="InterPro" id="IPR023614">
    <property type="entry name" value="Porin_dom_sf"/>
</dbReference>
<organism evidence="2">
    <name type="scientific">hydrothermal vent metagenome</name>
    <dbReference type="NCBI Taxonomy" id="652676"/>
    <lineage>
        <taxon>unclassified sequences</taxon>
        <taxon>metagenomes</taxon>
        <taxon>ecological metagenomes</taxon>
    </lineage>
</organism>
<sequence>MKRFAVVFILTFFVSSTALAAGGNIEDRIKRLEGLIEGHEEIIKKQEATIKRLEEKFKGDKVVRQRIADKRLLSEEDKISIVDRVIASASKRVPGNKTGNTRSSMNPAISLTMDTFYYSTNFSDAELDAREIPGYRILNEEAGSAQKEGFNLRSAELAISAPVDPYLKLYTKIPISETGLEVEEAFFITTALPRGLQLKGGKFKSGFGRFNAFHQHAWNFVDAPLPYLAFFGKEGLVEKGMQVTYMPVLPIYTLLGLELLQGSNEVLFGDDAEDGAHAYVAFAKVSKDFGTRSTVLAGVSVAGGDTKTGSIARDSEFKADSTIYGAELTYKWRPSKNRGFMLQTEYLLRRQAGKYIADVTVPSGVERLTRSQDGLYVQGFYQFGRWRAGARYDILDVFEDDFIKAGTAQDFGQSPERMTGSLEFNPTEFTRLRLQYNHDEMARSGKTNHELYLQLILGIGAHGAHSF</sequence>
<dbReference type="SUPFAM" id="SSF56935">
    <property type="entry name" value="Porins"/>
    <property type="match status" value="1"/>
</dbReference>
<name>A0A3B0UUC6_9ZZZZ</name>
<evidence type="ECO:0008006" key="3">
    <source>
        <dbReference type="Google" id="ProtNLM"/>
    </source>
</evidence>
<evidence type="ECO:0000256" key="1">
    <source>
        <dbReference type="SAM" id="Coils"/>
    </source>
</evidence>
<dbReference type="AlphaFoldDB" id="A0A3B0UUC6"/>
<keyword evidence="1" id="KW-0175">Coiled coil</keyword>
<dbReference type="EMBL" id="UOEZ01000006">
    <property type="protein sequence ID" value="VAW34648.1"/>
    <property type="molecule type" value="Genomic_DNA"/>
</dbReference>